<dbReference type="AlphaFoldDB" id="A0AAN8E827"/>
<organism evidence="2 3">
    <name type="scientific">Champsocephalus gunnari</name>
    <name type="common">Mackerel icefish</name>
    <dbReference type="NCBI Taxonomy" id="52237"/>
    <lineage>
        <taxon>Eukaryota</taxon>
        <taxon>Metazoa</taxon>
        <taxon>Chordata</taxon>
        <taxon>Craniata</taxon>
        <taxon>Vertebrata</taxon>
        <taxon>Euteleostomi</taxon>
        <taxon>Actinopterygii</taxon>
        <taxon>Neopterygii</taxon>
        <taxon>Teleostei</taxon>
        <taxon>Neoteleostei</taxon>
        <taxon>Acanthomorphata</taxon>
        <taxon>Eupercaria</taxon>
        <taxon>Perciformes</taxon>
        <taxon>Notothenioidei</taxon>
        <taxon>Channichthyidae</taxon>
        <taxon>Champsocephalus</taxon>
    </lineage>
</organism>
<keyword evidence="3" id="KW-1185">Reference proteome</keyword>
<feature type="region of interest" description="Disordered" evidence="1">
    <location>
        <begin position="1"/>
        <end position="43"/>
    </location>
</feature>
<feature type="compositionally biased region" description="Basic and acidic residues" evidence="1">
    <location>
        <begin position="1"/>
        <end position="11"/>
    </location>
</feature>
<accession>A0AAN8E827</accession>
<gene>
    <name evidence="2" type="ORF">CgunFtcFv8_020396</name>
</gene>
<evidence type="ECO:0000313" key="2">
    <source>
        <dbReference type="EMBL" id="KAK5934994.1"/>
    </source>
</evidence>
<dbReference type="Proteomes" id="UP001331515">
    <property type="component" value="Unassembled WGS sequence"/>
</dbReference>
<evidence type="ECO:0000313" key="3">
    <source>
        <dbReference type="Proteomes" id="UP001331515"/>
    </source>
</evidence>
<comment type="caution">
    <text evidence="2">The sequence shown here is derived from an EMBL/GenBank/DDBJ whole genome shotgun (WGS) entry which is preliminary data.</text>
</comment>
<proteinExistence type="predicted"/>
<protein>
    <submittedName>
        <fullName evidence="2">Uncharacterized protein</fullName>
    </submittedName>
</protein>
<sequence>MGLSEGREAEHSGAGPPLPVTDSTTETPRGASGGVGGCSGDFHRDPIKTGSLSSFHKISSFVPIACE</sequence>
<name>A0AAN8E827_CHAGU</name>
<reference evidence="2 3" key="1">
    <citation type="journal article" date="2023" name="Mol. Biol. Evol.">
        <title>Genomics of Secondarily Temperate Adaptation in the Only Non-Antarctic Icefish.</title>
        <authorList>
            <person name="Rivera-Colon A.G."/>
            <person name="Rayamajhi N."/>
            <person name="Minhas B.F."/>
            <person name="Madrigal G."/>
            <person name="Bilyk K.T."/>
            <person name="Yoon V."/>
            <person name="Hune M."/>
            <person name="Gregory S."/>
            <person name="Cheng C.H.C."/>
            <person name="Catchen J.M."/>
        </authorList>
    </citation>
    <scope>NUCLEOTIDE SEQUENCE [LARGE SCALE GENOMIC DNA]</scope>
    <source>
        <tissue evidence="2">White muscle</tissue>
    </source>
</reference>
<evidence type="ECO:0000256" key="1">
    <source>
        <dbReference type="SAM" id="MobiDB-lite"/>
    </source>
</evidence>
<dbReference type="EMBL" id="JAURVH010001513">
    <property type="protein sequence ID" value="KAK5934994.1"/>
    <property type="molecule type" value="Genomic_DNA"/>
</dbReference>